<evidence type="ECO:0000313" key="2">
    <source>
        <dbReference type="EMBL" id="NYS92492.1"/>
    </source>
</evidence>
<feature type="compositionally biased region" description="Polar residues" evidence="1">
    <location>
        <begin position="19"/>
        <end position="32"/>
    </location>
</feature>
<sequence>MRSTSATAGVAAAASSGGERNTLNLSRTSQDTLEIALGTSIGDARASTRSQSTDRSTEDPLVGGLQRDDVYIDPGVSGTRIP</sequence>
<proteinExistence type="predicted"/>
<feature type="compositionally biased region" description="Low complexity" evidence="1">
    <location>
        <begin position="1"/>
        <end position="18"/>
    </location>
</feature>
<protein>
    <submittedName>
        <fullName evidence="2">Uncharacterized protein</fullName>
    </submittedName>
</protein>
<evidence type="ECO:0000256" key="1">
    <source>
        <dbReference type="SAM" id="MobiDB-lite"/>
    </source>
</evidence>
<name>A0A853ERX4_9MICO</name>
<gene>
    <name evidence="2" type="ORF">HZZ10_02965</name>
</gene>
<feature type="region of interest" description="Disordered" evidence="1">
    <location>
        <begin position="1"/>
        <end position="82"/>
    </location>
</feature>
<dbReference type="Proteomes" id="UP000561011">
    <property type="component" value="Unassembled WGS sequence"/>
</dbReference>
<reference evidence="2 3" key="1">
    <citation type="submission" date="2020-07" db="EMBL/GenBank/DDBJ databases">
        <title>MOT database genomes.</title>
        <authorList>
            <person name="Joseph S."/>
            <person name="Aduse-Opoku J."/>
            <person name="Hashim A."/>
            <person name="Wade W."/>
            <person name="Curtis M."/>
        </authorList>
    </citation>
    <scope>NUCLEOTIDE SEQUENCE [LARGE SCALE GENOMIC DNA]</scope>
    <source>
        <strain evidence="2 3">DSM 100099</strain>
    </source>
</reference>
<dbReference type="EMBL" id="JACBYE010000004">
    <property type="protein sequence ID" value="NYS92492.1"/>
    <property type="molecule type" value="Genomic_DNA"/>
</dbReference>
<dbReference type="AlphaFoldDB" id="A0A853ERX4"/>
<dbReference type="RefSeq" id="WP_179912344.1">
    <property type="nucleotide sequence ID" value="NZ_JACBYE010000004.1"/>
</dbReference>
<accession>A0A853ERX4</accession>
<keyword evidence="3" id="KW-1185">Reference proteome</keyword>
<evidence type="ECO:0000313" key="3">
    <source>
        <dbReference type="Proteomes" id="UP000561011"/>
    </source>
</evidence>
<organism evidence="2 3">
    <name type="scientific">Sanguibacter inulinus</name>
    <dbReference type="NCBI Taxonomy" id="60922"/>
    <lineage>
        <taxon>Bacteria</taxon>
        <taxon>Bacillati</taxon>
        <taxon>Actinomycetota</taxon>
        <taxon>Actinomycetes</taxon>
        <taxon>Micrococcales</taxon>
        <taxon>Sanguibacteraceae</taxon>
        <taxon>Sanguibacter</taxon>
    </lineage>
</organism>
<comment type="caution">
    <text evidence="2">The sequence shown here is derived from an EMBL/GenBank/DDBJ whole genome shotgun (WGS) entry which is preliminary data.</text>
</comment>